<reference evidence="2 3" key="1">
    <citation type="journal article" date="2016" name="Antonie Van Leeuwenhoek">
        <title>Nocardia donostiensis sp. nov., isolated from human respiratory specimens.</title>
        <authorList>
            <person name="Ercibengoa M."/>
            <person name="Bell M."/>
            <person name="Marimon J.M."/>
            <person name="Humrighouse B."/>
            <person name="Klenk H.P."/>
            <person name="Potter G."/>
            <person name="Perez-Trallero E."/>
        </authorList>
    </citation>
    <scope>NUCLEOTIDE SEQUENCE [LARGE SCALE GENOMIC DNA]</scope>
    <source>
        <strain evidence="2 3">X1655</strain>
    </source>
</reference>
<comment type="caution">
    <text evidence="2">The sequence shown here is derived from an EMBL/GenBank/DDBJ whole genome shotgun (WGS) entry which is preliminary data.</text>
</comment>
<feature type="chain" id="PRO_5012957036" description="Secreted protein" evidence="1">
    <location>
        <begin position="29"/>
        <end position="111"/>
    </location>
</feature>
<feature type="signal peptide" evidence="1">
    <location>
        <begin position="1"/>
        <end position="28"/>
    </location>
</feature>
<protein>
    <recommendedName>
        <fullName evidence="4">Secreted protein</fullName>
    </recommendedName>
</protein>
<evidence type="ECO:0000256" key="1">
    <source>
        <dbReference type="SAM" id="SignalP"/>
    </source>
</evidence>
<dbReference type="RefSeq" id="WP_077116300.1">
    <property type="nucleotide sequence ID" value="NZ_LOKT01000017.1"/>
</dbReference>
<dbReference type="AlphaFoldDB" id="A0A1V2TH29"/>
<gene>
    <name evidence="2" type="ORF">B0T46_10045</name>
</gene>
<evidence type="ECO:0000313" key="2">
    <source>
        <dbReference type="EMBL" id="ONM48820.1"/>
    </source>
</evidence>
<accession>A0A1V2TH29</accession>
<keyword evidence="3" id="KW-1185">Reference proteome</keyword>
<dbReference type="EMBL" id="MUMY01000007">
    <property type="protein sequence ID" value="ONM48820.1"/>
    <property type="molecule type" value="Genomic_DNA"/>
</dbReference>
<evidence type="ECO:0000313" key="3">
    <source>
        <dbReference type="Proteomes" id="UP000188836"/>
    </source>
</evidence>
<organism evidence="2 3">
    <name type="scientific">Nocardia donostiensis</name>
    <dbReference type="NCBI Taxonomy" id="1538463"/>
    <lineage>
        <taxon>Bacteria</taxon>
        <taxon>Bacillati</taxon>
        <taxon>Actinomycetota</taxon>
        <taxon>Actinomycetes</taxon>
        <taxon>Mycobacteriales</taxon>
        <taxon>Nocardiaceae</taxon>
        <taxon>Nocardia</taxon>
    </lineage>
</organism>
<evidence type="ECO:0008006" key="4">
    <source>
        <dbReference type="Google" id="ProtNLM"/>
    </source>
</evidence>
<name>A0A1V2TH29_9NOCA</name>
<sequence>MWRYAARTITASAAAAALTGLGIGTAMAVPTLSADDTEEGTIAVGSAPERETWSCLLLGAAEAGGPRVDMAQVGDSRGGFAPGSTVAAGCVGPQAPMITVVTGVTSLDDAD</sequence>
<dbReference type="STRING" id="1538463.B0T36_21910"/>
<keyword evidence="1" id="KW-0732">Signal</keyword>
<proteinExistence type="predicted"/>
<dbReference type="OrthoDB" id="4560085at2"/>
<dbReference type="Proteomes" id="UP000188836">
    <property type="component" value="Unassembled WGS sequence"/>
</dbReference>